<protein>
    <submittedName>
        <fullName evidence="1">Uncharacterized protein</fullName>
    </submittedName>
</protein>
<evidence type="ECO:0000313" key="2">
    <source>
        <dbReference type="Proteomes" id="UP001220610"/>
    </source>
</evidence>
<organism evidence="1 2">
    <name type="scientific">Candidatus Pseudobacter hemicellulosilyticus</name>
    <dbReference type="NCBI Taxonomy" id="3121375"/>
    <lineage>
        <taxon>Bacteria</taxon>
        <taxon>Pseudomonadati</taxon>
        <taxon>Bacteroidota</taxon>
        <taxon>Chitinophagia</taxon>
        <taxon>Chitinophagales</taxon>
        <taxon>Chitinophagaceae</taxon>
        <taxon>Pseudobacter</taxon>
    </lineage>
</organism>
<evidence type="ECO:0000313" key="1">
    <source>
        <dbReference type="EMBL" id="WEK36153.1"/>
    </source>
</evidence>
<dbReference type="Proteomes" id="UP001220610">
    <property type="component" value="Chromosome"/>
</dbReference>
<accession>A0AAJ6BGF9</accession>
<proteinExistence type="predicted"/>
<sequence>MDTKMEIEQLAREIRELLSKLDTTFWEVHVEDRDMVNGTDRHDNIEWLFHGTRRLYYKICLFLELRGLNAYLEMFRSRYANAVYDRDDSLQGSMLRYSEYEPSMIILEEFRDFLSVFPDVRSREREKSTDRLRMILDNTRSILTQTNTQPENEAKVYNAVRWFIDVVYPSTRHGGSTRFQKKFTNYKPDILIPELQSAVEYKYVRSGKSFGTYLDQLKTDADSYTGDPDYKYFYAVVYFENSGELSPHGFNHGVTEKQFPDNWTVIAV</sequence>
<gene>
    <name evidence="1" type="ORF">P0Y53_01450</name>
</gene>
<reference evidence="1" key="1">
    <citation type="submission" date="2023-03" db="EMBL/GenBank/DDBJ databases">
        <title>Andean soil-derived lignocellulolytic bacterial consortium as a source of novel taxa and putative plastic-active enzymes.</title>
        <authorList>
            <person name="Diaz-Garcia L."/>
            <person name="Chuvochina M."/>
            <person name="Feuerriegel G."/>
            <person name="Bunk B."/>
            <person name="Sproer C."/>
            <person name="Streit W.R."/>
            <person name="Rodriguez L.M."/>
            <person name="Overmann J."/>
            <person name="Jimenez D.J."/>
        </authorList>
    </citation>
    <scope>NUCLEOTIDE SEQUENCE</scope>
    <source>
        <strain evidence="1">MAG 7</strain>
    </source>
</reference>
<dbReference type="EMBL" id="CP119311">
    <property type="protein sequence ID" value="WEK36153.1"/>
    <property type="molecule type" value="Genomic_DNA"/>
</dbReference>
<dbReference type="Pfam" id="PF18742">
    <property type="entry name" value="DpnII-MboI"/>
    <property type="match status" value="1"/>
</dbReference>
<dbReference type="AlphaFoldDB" id="A0AAJ6BGF9"/>
<name>A0AAJ6BGF9_9BACT</name>